<comment type="caution">
    <text evidence="1">The sequence shown here is derived from an EMBL/GenBank/DDBJ whole genome shotgun (WGS) entry which is preliminary data.</text>
</comment>
<dbReference type="AlphaFoldDB" id="A0A3N0CTD4"/>
<dbReference type="EMBL" id="RJSE01000001">
    <property type="protein sequence ID" value="RNL66266.1"/>
    <property type="molecule type" value="Genomic_DNA"/>
</dbReference>
<evidence type="ECO:0000313" key="1">
    <source>
        <dbReference type="EMBL" id="RNL66266.1"/>
    </source>
</evidence>
<gene>
    <name evidence="1" type="ORF">EFK50_01165</name>
</gene>
<name>A0A3N0CTD4_9ACTN</name>
<evidence type="ECO:0000313" key="2">
    <source>
        <dbReference type="Proteomes" id="UP000267128"/>
    </source>
</evidence>
<keyword evidence="2" id="KW-1185">Reference proteome</keyword>
<dbReference type="RefSeq" id="WP_123225711.1">
    <property type="nucleotide sequence ID" value="NZ_RJSE01000001.1"/>
</dbReference>
<sequence length="112" mass="13028">MTALPTETFRLPDPILTHVIHLRIQRGTNTPEASIAKGTVEEVATEILRDLQSMRRYLDVRPGQITRDPVTNRIIRYEFAYTGTGKNGTETWDNIVMKPARPYRRRTENEFR</sequence>
<proteinExistence type="predicted"/>
<protein>
    <submittedName>
        <fullName evidence="1">Uncharacterized protein</fullName>
    </submittedName>
</protein>
<organism evidence="1 2">
    <name type="scientific">Nocardioides marmoriginsengisoli</name>
    <dbReference type="NCBI Taxonomy" id="661483"/>
    <lineage>
        <taxon>Bacteria</taxon>
        <taxon>Bacillati</taxon>
        <taxon>Actinomycetota</taxon>
        <taxon>Actinomycetes</taxon>
        <taxon>Propionibacteriales</taxon>
        <taxon>Nocardioidaceae</taxon>
        <taxon>Nocardioides</taxon>
    </lineage>
</organism>
<reference evidence="1 2" key="1">
    <citation type="submission" date="2018-11" db="EMBL/GenBank/DDBJ databases">
        <authorList>
            <person name="Li F."/>
        </authorList>
    </citation>
    <scope>NUCLEOTIDE SEQUENCE [LARGE SCALE GENOMIC DNA]</scope>
    <source>
        <strain evidence="1 2">Gsoil 097</strain>
    </source>
</reference>
<dbReference type="Proteomes" id="UP000267128">
    <property type="component" value="Unassembled WGS sequence"/>
</dbReference>
<accession>A0A3N0CTD4</accession>